<comment type="subcellular location">
    <subcellularLocation>
        <location evidence="1">Endoplasmic reticulum membrane</location>
        <topology evidence="1">Single-pass type IV membrane protein</topology>
    </subcellularLocation>
</comment>
<evidence type="ECO:0000256" key="11">
    <source>
        <dbReference type="SAM" id="MobiDB-lite"/>
    </source>
</evidence>
<feature type="compositionally biased region" description="Basic and acidic residues" evidence="11">
    <location>
        <begin position="336"/>
        <end position="346"/>
    </location>
</feature>
<protein>
    <recommendedName>
        <fullName evidence="13">Sec20 C-terminal domain-containing protein</fullName>
    </recommendedName>
</protein>
<comment type="similarity">
    <text evidence="9">Belongs to the SEC20 family.</text>
</comment>
<feature type="region of interest" description="Disordered" evidence="11">
    <location>
        <begin position="336"/>
        <end position="364"/>
    </location>
</feature>
<evidence type="ECO:0000256" key="7">
    <source>
        <dbReference type="ARBA" id="ARBA00023054"/>
    </source>
</evidence>
<evidence type="ECO:0000256" key="2">
    <source>
        <dbReference type="ARBA" id="ARBA00022448"/>
    </source>
</evidence>
<evidence type="ECO:0000256" key="8">
    <source>
        <dbReference type="ARBA" id="ARBA00023136"/>
    </source>
</evidence>
<evidence type="ECO:0000256" key="10">
    <source>
        <dbReference type="SAM" id="Coils"/>
    </source>
</evidence>
<keyword evidence="5" id="KW-0931">ER-Golgi transport</keyword>
<dbReference type="PANTHER" id="PTHR12825:SF0">
    <property type="entry name" value="VESICLE TRANSPORT PROTEIN SEC20"/>
    <property type="match status" value="1"/>
</dbReference>
<reference evidence="14 15" key="1">
    <citation type="submission" date="2023-10" db="EMBL/GenBank/DDBJ databases">
        <authorList>
            <person name="Maclean D."/>
            <person name="Macfadyen A."/>
        </authorList>
    </citation>
    <scope>NUCLEOTIDE SEQUENCE [LARGE SCALE GENOMIC DNA]</scope>
</reference>
<dbReference type="GO" id="GO:0031201">
    <property type="term" value="C:SNARE complex"/>
    <property type="evidence" value="ECO:0007669"/>
    <property type="project" value="TreeGrafter"/>
</dbReference>
<evidence type="ECO:0000256" key="9">
    <source>
        <dbReference type="ARBA" id="ARBA00037934"/>
    </source>
</evidence>
<feature type="transmembrane region" description="Helical" evidence="12">
    <location>
        <begin position="208"/>
        <end position="226"/>
    </location>
</feature>
<evidence type="ECO:0000313" key="14">
    <source>
        <dbReference type="EMBL" id="CAK0755755.1"/>
    </source>
</evidence>
<sequence length="398" mass="44184">MTAKLNREEAELDKAITTLQDLVRTDIAAFAQTSPSDESGRKLQSQIQRATTQLRARMRELELLAEEQETIEEGDVVVAVVTKHKRSYEELQRALRQANLEVQRRASKAAQEQRKALMGSQNYMQRAQQLKTQQDLTSSAADTTASLQRTRQLMAEELQHTSATLAAMETSDTTLKAANKQYKAQRGTIKQSHGLLRTMRVNSIKDNLKLYTALAFFTAVVAYVGLRRMSYFVPSALVPSMPSLAAFGIGSAKGNSTAEFPAFDGQAFDTSEKQPNGASMGSAGGMRSFQSRLMWIQRQAGRFLGQATHHGRRLIAWLYGQTAKAIDSIKAKIEERQRKQQEKGAGTEEISNQEWPDPSDPAYQERPLLSSLARLLSFGLSTPAAACLQSQSLARMHR</sequence>
<dbReference type="EMBL" id="CAUYUE010000003">
    <property type="protein sequence ID" value="CAK0755755.1"/>
    <property type="molecule type" value="Genomic_DNA"/>
</dbReference>
<evidence type="ECO:0000256" key="12">
    <source>
        <dbReference type="SAM" id="Phobius"/>
    </source>
</evidence>
<feature type="coiled-coil region" evidence="10">
    <location>
        <begin position="5"/>
        <end position="108"/>
    </location>
</feature>
<evidence type="ECO:0000256" key="6">
    <source>
        <dbReference type="ARBA" id="ARBA00022989"/>
    </source>
</evidence>
<dbReference type="AlphaFoldDB" id="A0AAV1HXJ6"/>
<evidence type="ECO:0000259" key="13">
    <source>
        <dbReference type="Pfam" id="PF03908"/>
    </source>
</evidence>
<comment type="caution">
    <text evidence="14">The sequence shown here is derived from an EMBL/GenBank/DDBJ whole genome shotgun (WGS) entry which is preliminary data.</text>
</comment>
<dbReference type="GO" id="GO:0005789">
    <property type="term" value="C:endoplasmic reticulum membrane"/>
    <property type="evidence" value="ECO:0007669"/>
    <property type="project" value="UniProtKB-SubCell"/>
</dbReference>
<name>A0AAV1HXJ6_9CHLO</name>
<evidence type="ECO:0000313" key="15">
    <source>
        <dbReference type="Proteomes" id="UP001314263"/>
    </source>
</evidence>
<dbReference type="PANTHER" id="PTHR12825">
    <property type="entry name" value="BNIP1-RELATED"/>
    <property type="match status" value="1"/>
</dbReference>
<keyword evidence="2" id="KW-0813">Transport</keyword>
<keyword evidence="8 12" id="KW-0472">Membrane</keyword>
<evidence type="ECO:0000256" key="3">
    <source>
        <dbReference type="ARBA" id="ARBA00022692"/>
    </source>
</evidence>
<feature type="domain" description="Sec20 C-terminal" evidence="13">
    <location>
        <begin position="138"/>
        <end position="229"/>
    </location>
</feature>
<dbReference type="Proteomes" id="UP001314263">
    <property type="component" value="Unassembled WGS sequence"/>
</dbReference>
<dbReference type="GO" id="GO:0006890">
    <property type="term" value="P:retrograde vesicle-mediated transport, Golgi to endoplasmic reticulum"/>
    <property type="evidence" value="ECO:0007669"/>
    <property type="project" value="InterPro"/>
</dbReference>
<dbReference type="InterPro" id="IPR005606">
    <property type="entry name" value="Sec20"/>
</dbReference>
<keyword evidence="6 12" id="KW-1133">Transmembrane helix</keyword>
<dbReference type="InterPro" id="IPR056173">
    <property type="entry name" value="Sec20_C"/>
</dbReference>
<evidence type="ECO:0000256" key="5">
    <source>
        <dbReference type="ARBA" id="ARBA00022892"/>
    </source>
</evidence>
<dbReference type="GO" id="GO:0005484">
    <property type="term" value="F:SNAP receptor activity"/>
    <property type="evidence" value="ECO:0007669"/>
    <property type="project" value="InterPro"/>
</dbReference>
<accession>A0AAV1HXJ6</accession>
<evidence type="ECO:0000256" key="4">
    <source>
        <dbReference type="ARBA" id="ARBA00022824"/>
    </source>
</evidence>
<organism evidence="14 15">
    <name type="scientific">Coccomyxa viridis</name>
    <dbReference type="NCBI Taxonomy" id="1274662"/>
    <lineage>
        <taxon>Eukaryota</taxon>
        <taxon>Viridiplantae</taxon>
        <taxon>Chlorophyta</taxon>
        <taxon>core chlorophytes</taxon>
        <taxon>Trebouxiophyceae</taxon>
        <taxon>Trebouxiophyceae incertae sedis</taxon>
        <taxon>Coccomyxaceae</taxon>
        <taxon>Coccomyxa</taxon>
    </lineage>
</organism>
<gene>
    <name evidence="14" type="ORF">CVIRNUC_002399</name>
</gene>
<evidence type="ECO:0000256" key="1">
    <source>
        <dbReference type="ARBA" id="ARBA00004163"/>
    </source>
</evidence>
<keyword evidence="15" id="KW-1185">Reference proteome</keyword>
<proteinExistence type="inferred from homology"/>
<keyword evidence="4" id="KW-0256">Endoplasmic reticulum</keyword>
<dbReference type="Pfam" id="PF03908">
    <property type="entry name" value="Sec20"/>
    <property type="match status" value="1"/>
</dbReference>
<keyword evidence="3 12" id="KW-0812">Transmembrane</keyword>
<keyword evidence="7 10" id="KW-0175">Coiled coil</keyword>